<keyword evidence="7 13" id="KW-0175">Coiled coil</keyword>
<protein>
    <recommendedName>
        <fullName evidence="3 13">Chaperone protein ClpB</fullName>
    </recommendedName>
</protein>
<dbReference type="PANTHER" id="PTHR11638">
    <property type="entry name" value="ATP-DEPENDENT CLP PROTEASE"/>
    <property type="match status" value="1"/>
</dbReference>
<dbReference type="Pfam" id="PF00004">
    <property type="entry name" value="AAA"/>
    <property type="match status" value="1"/>
</dbReference>
<evidence type="ECO:0000256" key="11">
    <source>
        <dbReference type="PROSITE-ProRule" id="PRU01251"/>
    </source>
</evidence>
<dbReference type="Pfam" id="PF02861">
    <property type="entry name" value="Clp_N"/>
    <property type="match status" value="1"/>
</dbReference>
<dbReference type="SMART" id="SM01086">
    <property type="entry name" value="ClpB_D2-small"/>
    <property type="match status" value="1"/>
</dbReference>
<dbReference type="SUPFAM" id="SSF52540">
    <property type="entry name" value="P-loop containing nucleoside triphosphate hydrolases"/>
    <property type="match status" value="2"/>
</dbReference>
<dbReference type="Pfam" id="PF17871">
    <property type="entry name" value="AAA_lid_9"/>
    <property type="match status" value="1"/>
</dbReference>
<dbReference type="FunFam" id="3.40.50.300:FF:000120">
    <property type="entry name" value="ATP-dependent chaperone ClpB"/>
    <property type="match status" value="1"/>
</dbReference>
<proteinExistence type="inferred from homology"/>
<dbReference type="PROSITE" id="PS00871">
    <property type="entry name" value="CLPAB_2"/>
    <property type="match status" value="1"/>
</dbReference>
<evidence type="ECO:0000256" key="3">
    <source>
        <dbReference type="ARBA" id="ARBA00017574"/>
    </source>
</evidence>
<comment type="subcellular location">
    <subcellularLocation>
        <location evidence="1 13">Cytoplasm</location>
    </subcellularLocation>
</comment>
<reference evidence="15 16" key="1">
    <citation type="submission" date="2016-10" db="EMBL/GenBank/DDBJ databases">
        <authorList>
            <person name="de Groot N.N."/>
        </authorList>
    </citation>
    <scope>NUCLEOTIDE SEQUENCE [LARGE SCALE GENOMIC DNA]</scope>
    <source>
        <strain evidence="15 16">DSM 26915</strain>
    </source>
</reference>
<dbReference type="FunFam" id="3.40.50.300:FF:000010">
    <property type="entry name" value="Chaperone clpB 1, putative"/>
    <property type="match status" value="1"/>
</dbReference>
<dbReference type="InterPro" id="IPR003593">
    <property type="entry name" value="AAA+_ATPase"/>
</dbReference>
<comment type="subunit">
    <text evidence="10">Homohexamer. The oligomerization is ATP-dependent.</text>
</comment>
<comment type="function">
    <text evidence="9">Part of a stress-induced multi-chaperone system, it is involved in the recovery of the cell from heat-induced damage, in cooperation with DnaK, DnaJ and GrpE. Acts before DnaK, in the processing of protein aggregates. Protein binding stimulates the ATPase activity; ATP hydrolysis unfolds the denatured protein aggregates, which probably helps expose new hydrophobic binding sites on the surface of ClpB-bound aggregates, contributing to the solubilization and refolding of denatured protein aggregates by DnaK.</text>
</comment>
<dbReference type="AlphaFoldDB" id="A0A1H6BYV5"/>
<dbReference type="Proteomes" id="UP000236752">
    <property type="component" value="Unassembled WGS sequence"/>
</dbReference>
<dbReference type="Pfam" id="PF07724">
    <property type="entry name" value="AAA_2"/>
    <property type="match status" value="1"/>
</dbReference>
<evidence type="ECO:0000256" key="5">
    <source>
        <dbReference type="ARBA" id="ARBA00022741"/>
    </source>
</evidence>
<dbReference type="InterPro" id="IPR018368">
    <property type="entry name" value="ClpA/B_CS1"/>
</dbReference>
<evidence type="ECO:0000256" key="2">
    <source>
        <dbReference type="ARBA" id="ARBA00008675"/>
    </source>
</evidence>
<dbReference type="InterPro" id="IPR028299">
    <property type="entry name" value="ClpA/B_CS2"/>
</dbReference>
<dbReference type="Gene3D" id="1.10.1780.10">
    <property type="entry name" value="Clp, N-terminal domain"/>
    <property type="match status" value="1"/>
</dbReference>
<comment type="subunit">
    <text evidence="13">Homohexamer; The oligomerization is ATP-dependent.</text>
</comment>
<dbReference type="Gene3D" id="1.10.8.60">
    <property type="match status" value="1"/>
</dbReference>
<comment type="similarity">
    <text evidence="2 12">Belongs to the ClpA/ClpB family.</text>
</comment>
<dbReference type="InterPro" id="IPR004176">
    <property type="entry name" value="Clp_R_N"/>
</dbReference>
<dbReference type="InterPro" id="IPR036628">
    <property type="entry name" value="Clp_N_dom_sf"/>
</dbReference>
<feature type="domain" description="Clp R" evidence="14">
    <location>
        <begin position="18"/>
        <end position="161"/>
    </location>
</feature>
<keyword evidence="6 12" id="KW-0067">ATP-binding</keyword>
<dbReference type="FunFam" id="3.40.50.300:FF:000025">
    <property type="entry name" value="ATP-dependent Clp protease subunit"/>
    <property type="match status" value="1"/>
</dbReference>
<keyword evidence="4 11" id="KW-0677">Repeat</keyword>
<dbReference type="PROSITE" id="PS51903">
    <property type="entry name" value="CLP_R"/>
    <property type="match status" value="1"/>
</dbReference>
<dbReference type="CDD" id="cd19499">
    <property type="entry name" value="RecA-like_ClpB_Hsp104-like"/>
    <property type="match status" value="1"/>
</dbReference>
<keyword evidence="16" id="KW-1185">Reference proteome</keyword>
<keyword evidence="15" id="KW-0645">Protease</keyword>
<dbReference type="EMBL" id="FNUZ01000011">
    <property type="protein sequence ID" value="SEG65852.1"/>
    <property type="molecule type" value="Genomic_DNA"/>
</dbReference>
<dbReference type="SMART" id="SM00382">
    <property type="entry name" value="AAA"/>
    <property type="match status" value="2"/>
</dbReference>
<name>A0A1H6BYV5_9RHOB</name>
<dbReference type="InterPro" id="IPR027417">
    <property type="entry name" value="P-loop_NTPase"/>
</dbReference>
<sequence length="886" mass="97430">MVGIRKQGRLEKETAMNLEKFTERSRGFIQAAQTIAMRESHQRIVPEHILKALLDDDQGLASNLITRAGGAPDRVRTANETALGKVPKVTGDAGQVYLDSATGRVLDEAEKIATKAGDSFVPAERILMALAMVRSGAKDALEAGAITAQKLNEAINDIRKGRTADSANAEEGYDALAKYARDLTEAAEQGKIDPIIGRDEEIRRSMQVLSRRTKNNPVLIGEPGVGKTAIAEGLALRIVNGDVPESLRNKRLMALDMGALIAGAKYRGEFEERLKSILKEIEAAAGEIILFIDEMHTLIGAGKSDGAMDASNLLKPALARGELHCVGATTLDEYRKHVEKDPALARRFQPIVVQEPTVEDTVSILRGIKEKYELHHGVRISDSALVAAAQLSHRYITDRFLPDKAIDLMDEAASRLRMEVDSKPEELDQLDRQILQLQIEAEALKKEDDAASKDRLENLERELAEQQQQSAEMTAKWQAERDKLASARDIKEQLDQARADLEIAKRQGDLGRAGELSYGIIPGLEKQLADAEGAEEDVMVEEAVRPEQIAQVVERWTGIPTSKMLEGERDKLLRMEDALHGRVIGQDQAVRAVANAVRRARAGLNDENRPLGSFLFLGPTGVGKTELTKAVAEFLFDDDNAMVRIDMSEFMEKHAVARLIGAPPGYVGYDEGGVLTEAVRRRPYQVVLFDEVEKAHPDVFNVLLQVLDDGVLTDGQGRTVDFKQTLIVLTSNLGSQALSQLPEGSDSAKAKQDVMDAVRAHFRPEFLNRLDETIIFDRLKRENMDGIVDIQLARLLKRLAARKIRLELDDAAKSWLAEEGYDPVFGARPLKRVIQRSLQDPLAEMLLAGDIKDGEVVVVGAGADGLIIGDRVASSNRPRPDDAVVH</sequence>
<feature type="coiled-coil region" evidence="13">
    <location>
        <begin position="427"/>
        <end position="507"/>
    </location>
</feature>
<keyword evidence="5 12" id="KW-0547">Nucleotide-binding</keyword>
<gene>
    <name evidence="13" type="primary">clpB</name>
    <name evidence="15" type="ORF">SAMN04488045_3879</name>
</gene>
<evidence type="ECO:0000256" key="12">
    <source>
        <dbReference type="RuleBase" id="RU004432"/>
    </source>
</evidence>
<dbReference type="InterPro" id="IPR041546">
    <property type="entry name" value="ClpA/ClpB_AAA_lid"/>
</dbReference>
<evidence type="ECO:0000256" key="7">
    <source>
        <dbReference type="ARBA" id="ARBA00023054"/>
    </source>
</evidence>
<keyword evidence="13" id="KW-0346">Stress response</keyword>
<dbReference type="GO" id="GO:0005524">
    <property type="term" value="F:ATP binding"/>
    <property type="evidence" value="ECO:0007669"/>
    <property type="project" value="UniProtKB-UniRule"/>
</dbReference>
<dbReference type="SUPFAM" id="SSF81923">
    <property type="entry name" value="Double Clp-N motif"/>
    <property type="match status" value="1"/>
</dbReference>
<evidence type="ECO:0000259" key="14">
    <source>
        <dbReference type="PROSITE" id="PS51903"/>
    </source>
</evidence>
<dbReference type="CDD" id="cd00009">
    <property type="entry name" value="AAA"/>
    <property type="match status" value="1"/>
</dbReference>
<organism evidence="15 16">
    <name type="scientific">Thalassococcus halodurans</name>
    <dbReference type="NCBI Taxonomy" id="373675"/>
    <lineage>
        <taxon>Bacteria</taxon>
        <taxon>Pseudomonadati</taxon>
        <taxon>Pseudomonadota</taxon>
        <taxon>Alphaproteobacteria</taxon>
        <taxon>Rhodobacterales</taxon>
        <taxon>Roseobacteraceae</taxon>
        <taxon>Thalassococcus</taxon>
    </lineage>
</organism>
<keyword evidence="13" id="KW-0963">Cytoplasm</keyword>
<dbReference type="PANTHER" id="PTHR11638:SF18">
    <property type="entry name" value="HEAT SHOCK PROTEIN 104"/>
    <property type="match status" value="1"/>
</dbReference>
<evidence type="ECO:0000256" key="8">
    <source>
        <dbReference type="ARBA" id="ARBA00023186"/>
    </source>
</evidence>
<dbReference type="GO" id="GO:0016887">
    <property type="term" value="F:ATP hydrolysis activity"/>
    <property type="evidence" value="ECO:0007669"/>
    <property type="project" value="InterPro"/>
</dbReference>
<dbReference type="NCBIfam" id="TIGR03346">
    <property type="entry name" value="chaperone_ClpB"/>
    <property type="match status" value="1"/>
</dbReference>
<keyword evidence="15" id="KW-0378">Hydrolase</keyword>
<dbReference type="GO" id="GO:0005737">
    <property type="term" value="C:cytoplasm"/>
    <property type="evidence" value="ECO:0007669"/>
    <property type="project" value="UniProtKB-SubCell"/>
</dbReference>
<dbReference type="InterPro" id="IPR017730">
    <property type="entry name" value="Chaperonin_ClpB"/>
</dbReference>
<evidence type="ECO:0000256" key="6">
    <source>
        <dbReference type="ARBA" id="ARBA00022840"/>
    </source>
</evidence>
<dbReference type="InterPro" id="IPR003959">
    <property type="entry name" value="ATPase_AAA_core"/>
</dbReference>
<evidence type="ECO:0000313" key="16">
    <source>
        <dbReference type="Proteomes" id="UP000236752"/>
    </source>
</evidence>
<dbReference type="GO" id="GO:0008233">
    <property type="term" value="F:peptidase activity"/>
    <property type="evidence" value="ECO:0007669"/>
    <property type="project" value="UniProtKB-KW"/>
</dbReference>
<dbReference type="GO" id="GO:0034605">
    <property type="term" value="P:cellular response to heat"/>
    <property type="evidence" value="ECO:0007669"/>
    <property type="project" value="TreeGrafter"/>
</dbReference>
<dbReference type="PRINTS" id="PR00300">
    <property type="entry name" value="CLPPROTEASEA"/>
</dbReference>
<dbReference type="InterPro" id="IPR001270">
    <property type="entry name" value="ClpA/B"/>
</dbReference>
<evidence type="ECO:0000256" key="1">
    <source>
        <dbReference type="ARBA" id="ARBA00004496"/>
    </source>
</evidence>
<dbReference type="InterPro" id="IPR050130">
    <property type="entry name" value="ClpA_ClpB"/>
</dbReference>
<dbReference type="Pfam" id="PF10431">
    <property type="entry name" value="ClpB_D2-small"/>
    <property type="match status" value="1"/>
</dbReference>
<keyword evidence="8 12" id="KW-0143">Chaperone</keyword>
<dbReference type="GO" id="GO:0042026">
    <property type="term" value="P:protein refolding"/>
    <property type="evidence" value="ECO:0007669"/>
    <property type="project" value="UniProtKB-UniRule"/>
</dbReference>
<dbReference type="GO" id="GO:0006508">
    <property type="term" value="P:proteolysis"/>
    <property type="evidence" value="ECO:0007669"/>
    <property type="project" value="UniProtKB-KW"/>
</dbReference>
<accession>A0A1H6BYV5</accession>
<evidence type="ECO:0000256" key="4">
    <source>
        <dbReference type="ARBA" id="ARBA00022737"/>
    </source>
</evidence>
<evidence type="ECO:0000313" key="15">
    <source>
        <dbReference type="EMBL" id="SEG65852.1"/>
    </source>
</evidence>
<dbReference type="FunFam" id="1.10.8.60:FF:000017">
    <property type="entry name" value="ATP-dependent chaperone ClpB"/>
    <property type="match status" value="1"/>
</dbReference>
<dbReference type="Gene3D" id="3.40.50.300">
    <property type="entry name" value="P-loop containing nucleotide triphosphate hydrolases"/>
    <property type="match status" value="3"/>
</dbReference>
<evidence type="ECO:0000256" key="10">
    <source>
        <dbReference type="ARBA" id="ARBA00026057"/>
    </source>
</evidence>
<dbReference type="InterPro" id="IPR019489">
    <property type="entry name" value="Clp_ATPase_C"/>
</dbReference>
<evidence type="ECO:0000256" key="9">
    <source>
        <dbReference type="ARBA" id="ARBA00025613"/>
    </source>
</evidence>
<dbReference type="PROSITE" id="PS00870">
    <property type="entry name" value="CLPAB_1"/>
    <property type="match status" value="1"/>
</dbReference>
<evidence type="ECO:0000256" key="13">
    <source>
        <dbReference type="RuleBase" id="RU362034"/>
    </source>
</evidence>